<dbReference type="InterPro" id="IPR029060">
    <property type="entry name" value="PIN-like_dom_sf"/>
</dbReference>
<comment type="caution">
    <text evidence="1">The sequence shown here is derived from an EMBL/GenBank/DDBJ whole genome shotgun (WGS) entry which is preliminary data.</text>
</comment>
<organism evidence="1 2">
    <name type="scientific">Chloroflexus islandicus</name>
    <dbReference type="NCBI Taxonomy" id="1707952"/>
    <lineage>
        <taxon>Bacteria</taxon>
        <taxon>Bacillati</taxon>
        <taxon>Chloroflexota</taxon>
        <taxon>Chloroflexia</taxon>
        <taxon>Chloroflexales</taxon>
        <taxon>Chloroflexineae</taxon>
        <taxon>Chloroflexaceae</taxon>
        <taxon>Chloroflexus</taxon>
    </lineage>
</organism>
<dbReference type="SUPFAM" id="SSF88723">
    <property type="entry name" value="PIN domain-like"/>
    <property type="match status" value="1"/>
</dbReference>
<reference evidence="1 2" key="1">
    <citation type="submission" date="2016-04" db="EMBL/GenBank/DDBJ databases">
        <title>Chloroflexus islandicus sp. nov., a thermophilic filamentous anoxygenic phototrophic bacterium from geyser Strokkur (Iceland).</title>
        <authorList>
            <person name="Gaisin V.A."/>
            <person name="Kalashnikov A.M."/>
            <person name="Sukhacheva M.V."/>
            <person name="Grouzdev D.S."/>
            <person name="Ivanov T.M."/>
            <person name="Kuznetsov B."/>
            <person name="Gorlenko V.M."/>
        </authorList>
    </citation>
    <scope>NUCLEOTIDE SEQUENCE [LARGE SCALE GENOMIC DNA]</scope>
    <source>
        <strain evidence="2">isl-2</strain>
    </source>
</reference>
<proteinExistence type="predicted"/>
<dbReference type="Gene3D" id="3.40.50.1010">
    <property type="entry name" value="5'-nuclease"/>
    <property type="match status" value="1"/>
</dbReference>
<protein>
    <recommendedName>
        <fullName evidence="3">PIN domain-containing protein</fullName>
    </recommendedName>
</protein>
<evidence type="ECO:0008006" key="3">
    <source>
        <dbReference type="Google" id="ProtNLM"/>
    </source>
</evidence>
<gene>
    <name evidence="1" type="ORF">A6A03_04755</name>
</gene>
<accession>A0A178LVC9</accession>
<dbReference type="CDD" id="cd09874">
    <property type="entry name" value="PIN_MT3492-like"/>
    <property type="match status" value="1"/>
</dbReference>
<dbReference type="EMBL" id="LWQS01000103">
    <property type="protein sequence ID" value="OAN38203.1"/>
    <property type="molecule type" value="Genomic_DNA"/>
</dbReference>
<dbReference type="AlphaFoldDB" id="A0A178LVC9"/>
<evidence type="ECO:0000313" key="1">
    <source>
        <dbReference type="EMBL" id="OAN38203.1"/>
    </source>
</evidence>
<sequence>MTKRYLHEIGSGWVSAITHPLAGHVVVVAEITRVEVAAALAARCRAGAIALRERDDLVSLLLRHFDAEYQIVAIEPAVTSQAVALTQRHRLRGYDAVQLAAALLANQPLIAAGLPALTFIAADEDLIAAARAEGLPAENPNHYL</sequence>
<dbReference type="Proteomes" id="UP000078287">
    <property type="component" value="Unassembled WGS sequence"/>
</dbReference>
<name>A0A178LVC9_9CHLR</name>
<evidence type="ECO:0000313" key="2">
    <source>
        <dbReference type="Proteomes" id="UP000078287"/>
    </source>
</evidence>
<keyword evidence="2" id="KW-1185">Reference proteome</keyword>